<feature type="domain" description="2',5'-phosphodiesterase 12-like N-terminal" evidence="2">
    <location>
        <begin position="130"/>
        <end position="219"/>
    </location>
</feature>
<protein>
    <recommendedName>
        <fullName evidence="5">Endonuclease/exonuclease/phosphatase domain-containing protein</fullName>
    </recommendedName>
</protein>
<dbReference type="InterPro" id="IPR050410">
    <property type="entry name" value="CCR4/nocturin_mRNA_transcr"/>
</dbReference>
<comment type="caution">
    <text evidence="3">The sequence shown here is derived from an EMBL/GenBank/DDBJ whole genome shotgun (WGS) entry which is preliminary data.</text>
</comment>
<dbReference type="Pfam" id="PF21171">
    <property type="entry name" value="PDE12-like_N"/>
    <property type="match status" value="1"/>
</dbReference>
<organism evidence="3 4">
    <name type="scientific">Blomia tropicalis</name>
    <name type="common">Mite</name>
    <dbReference type="NCBI Taxonomy" id="40697"/>
    <lineage>
        <taxon>Eukaryota</taxon>
        <taxon>Metazoa</taxon>
        <taxon>Ecdysozoa</taxon>
        <taxon>Arthropoda</taxon>
        <taxon>Chelicerata</taxon>
        <taxon>Arachnida</taxon>
        <taxon>Acari</taxon>
        <taxon>Acariformes</taxon>
        <taxon>Sarcoptiformes</taxon>
        <taxon>Astigmata</taxon>
        <taxon>Glycyphagoidea</taxon>
        <taxon>Echimyopodidae</taxon>
        <taxon>Blomia</taxon>
    </lineage>
</organism>
<evidence type="ECO:0000313" key="3">
    <source>
        <dbReference type="EMBL" id="KAJ6217879.1"/>
    </source>
</evidence>
<dbReference type="EMBL" id="JAPWDV010000003">
    <property type="protein sequence ID" value="KAJ6217879.1"/>
    <property type="molecule type" value="Genomic_DNA"/>
</dbReference>
<dbReference type="PANTHER" id="PTHR12121:SF37">
    <property type="entry name" value="2',5'-PHOSPHODIESTERASE 12"/>
    <property type="match status" value="1"/>
</dbReference>
<dbReference type="Gene3D" id="3.60.10.10">
    <property type="entry name" value="Endonuclease/exonuclease/phosphatase"/>
    <property type="match status" value="1"/>
</dbReference>
<dbReference type="GO" id="GO:0005739">
    <property type="term" value="C:mitochondrion"/>
    <property type="evidence" value="ECO:0007669"/>
    <property type="project" value="TreeGrafter"/>
</dbReference>
<dbReference type="GO" id="GO:0000175">
    <property type="term" value="F:3'-5'-RNA exonuclease activity"/>
    <property type="evidence" value="ECO:0007669"/>
    <property type="project" value="TreeGrafter"/>
</dbReference>
<dbReference type="Proteomes" id="UP001142055">
    <property type="component" value="Chromosome 3"/>
</dbReference>
<accession>A0A9Q0M2Y3</accession>
<keyword evidence="4" id="KW-1185">Reference proteome</keyword>
<dbReference type="OMA" id="FRLKSAC"/>
<reference evidence="3" key="1">
    <citation type="submission" date="2022-12" db="EMBL/GenBank/DDBJ databases">
        <title>Genome assemblies of Blomia tropicalis.</title>
        <authorList>
            <person name="Cui Y."/>
        </authorList>
    </citation>
    <scope>NUCLEOTIDE SEQUENCE</scope>
    <source>
        <tissue evidence="3">Adult mites</tissue>
    </source>
</reference>
<dbReference type="InterPro" id="IPR005135">
    <property type="entry name" value="Endo/exonuclease/phosphatase"/>
</dbReference>
<dbReference type="InterPro" id="IPR036691">
    <property type="entry name" value="Endo/exonu/phosph_ase_sf"/>
</dbReference>
<evidence type="ECO:0008006" key="5">
    <source>
        <dbReference type="Google" id="ProtNLM"/>
    </source>
</evidence>
<name>A0A9Q0M2Y3_BLOTA</name>
<dbReference type="GO" id="GO:0000288">
    <property type="term" value="P:nuclear-transcribed mRNA catabolic process, deadenylation-dependent decay"/>
    <property type="evidence" value="ECO:0007669"/>
    <property type="project" value="TreeGrafter"/>
</dbReference>
<dbReference type="AlphaFoldDB" id="A0A9Q0M2Y3"/>
<feature type="domain" description="Endonuclease/exonuclease/phosphatase" evidence="1">
    <location>
        <begin position="450"/>
        <end position="559"/>
    </location>
</feature>
<dbReference type="SUPFAM" id="SSF56219">
    <property type="entry name" value="DNase I-like"/>
    <property type="match status" value="1"/>
</dbReference>
<dbReference type="Pfam" id="PF03372">
    <property type="entry name" value="Exo_endo_phos"/>
    <property type="match status" value="1"/>
</dbReference>
<evidence type="ECO:0000259" key="2">
    <source>
        <dbReference type="Pfam" id="PF21171"/>
    </source>
</evidence>
<proteinExistence type="predicted"/>
<evidence type="ECO:0000313" key="4">
    <source>
        <dbReference type="Proteomes" id="UP001142055"/>
    </source>
</evidence>
<dbReference type="InterPro" id="IPR048821">
    <property type="entry name" value="PDE12-like_N"/>
</dbReference>
<sequence>METEKLCNVLTQWLLTDPNDPEACITITFKFQHPGEDENKPRYFSFNRKQDETLAVLLKRIKLNFMKTFLKSNNKQHKSENNELLDFTFQFYFDGKLIEDLNSFQNKDFWIEGSKFQINNQIYDVHLNWPKITNLKFPKKIFSGFLIFPHIDMVNGHIEKSKFTWFRKNPIAEESTEWIKIAEGFAYEVSNEDLNCRLKVRCKPSDGEHFGLSEEVESDIVIKGPTECPFELRQQSKINDPHRFRVVSYNILADIYANTAHSMENIFPYCKPEFISFDYRKLLILKELLGYNANLILLQEVDKNFMEKGIGPIMSEKGYGSRFHCKPQMVEGLATFYDETCFELLSCDSKSFSDVLLKHKSFRKLLKKISENQLLFERITKLKNCFQILVLNTKNKQDGRTKSLITVNLHLYSKDDADHIRLIQTYICFKYVEILLKDLRFQFDFDELVSFIICGDFNSTPEWGVLRLAFEQRVDTTYEDFKINELEQIFDFTLSHTLMLRSACGFPDYTNYTSNFIGCLDYIFYDTYCLEVHEVIPNPPHCDIVKETALPNEKIPSDHLPLICTLEWKSFM</sequence>
<gene>
    <name evidence="3" type="ORF">RDWZM_009036</name>
</gene>
<evidence type="ECO:0000259" key="1">
    <source>
        <dbReference type="Pfam" id="PF03372"/>
    </source>
</evidence>
<dbReference type="PANTHER" id="PTHR12121">
    <property type="entry name" value="CARBON CATABOLITE REPRESSOR PROTEIN 4"/>
    <property type="match status" value="1"/>
</dbReference>